<evidence type="ECO:0000313" key="3">
    <source>
        <dbReference type="Proteomes" id="UP000236327"/>
    </source>
</evidence>
<dbReference type="Pfam" id="PF07238">
    <property type="entry name" value="PilZ"/>
    <property type="match status" value="1"/>
</dbReference>
<dbReference type="OrthoDB" id="9806898at2"/>
<accession>A0A2K2G557</accession>
<dbReference type="InterPro" id="IPR009875">
    <property type="entry name" value="PilZ_domain"/>
</dbReference>
<name>A0A2K2G557_9SPHN</name>
<dbReference type="SUPFAM" id="SSF141371">
    <property type="entry name" value="PilZ domain-like"/>
    <property type="match status" value="1"/>
</dbReference>
<comment type="caution">
    <text evidence="2">The sequence shown here is derived from an EMBL/GenBank/DDBJ whole genome shotgun (WGS) entry which is preliminary data.</text>
</comment>
<dbReference type="AlphaFoldDB" id="A0A2K2G557"/>
<dbReference type="RefSeq" id="WP_103094584.1">
    <property type="nucleotide sequence ID" value="NZ_LYMM01000003.1"/>
</dbReference>
<organism evidence="2 3">
    <name type="scientific">Novosphingobium guangzhouense</name>
    <dbReference type="NCBI Taxonomy" id="1850347"/>
    <lineage>
        <taxon>Bacteria</taxon>
        <taxon>Pseudomonadati</taxon>
        <taxon>Pseudomonadota</taxon>
        <taxon>Alphaproteobacteria</taxon>
        <taxon>Sphingomonadales</taxon>
        <taxon>Sphingomonadaceae</taxon>
        <taxon>Novosphingobium</taxon>
    </lineage>
</organism>
<dbReference type="Proteomes" id="UP000236327">
    <property type="component" value="Unassembled WGS sequence"/>
</dbReference>
<evidence type="ECO:0000313" key="2">
    <source>
        <dbReference type="EMBL" id="PNU06152.1"/>
    </source>
</evidence>
<sequence length="104" mass="11578">MTDSENDRLASRHPVLLQARCRKTRWHVFPVELGDISQGGCSILGSRESFMPGEEVQLRIANFKPIVAHVRWVDGNVAGVEFRSALSKALIEELGRTYAMPTGL</sequence>
<proteinExistence type="predicted"/>
<dbReference type="Gene3D" id="2.40.10.220">
    <property type="entry name" value="predicted glycosyltransferase like domains"/>
    <property type="match status" value="1"/>
</dbReference>
<dbReference type="EMBL" id="LYMM01000003">
    <property type="protein sequence ID" value="PNU06152.1"/>
    <property type="molecule type" value="Genomic_DNA"/>
</dbReference>
<protein>
    <submittedName>
        <fullName evidence="2">Pilus assembly protein PilZ</fullName>
    </submittedName>
</protein>
<reference evidence="2 3" key="1">
    <citation type="submission" date="2016-05" db="EMBL/GenBank/DDBJ databases">
        <title>Complete genome sequence of Novosphingobium guangzhouense SA925(T).</title>
        <authorList>
            <person name="Sha S."/>
        </authorList>
    </citation>
    <scope>NUCLEOTIDE SEQUENCE [LARGE SCALE GENOMIC DNA]</scope>
    <source>
        <strain evidence="2 3">SA925</strain>
    </source>
</reference>
<evidence type="ECO:0000259" key="1">
    <source>
        <dbReference type="Pfam" id="PF07238"/>
    </source>
</evidence>
<dbReference type="GO" id="GO:0035438">
    <property type="term" value="F:cyclic-di-GMP binding"/>
    <property type="evidence" value="ECO:0007669"/>
    <property type="project" value="InterPro"/>
</dbReference>
<keyword evidence="3" id="KW-1185">Reference proteome</keyword>
<gene>
    <name evidence="2" type="ORF">A8V01_12410</name>
</gene>
<feature type="domain" description="PilZ" evidence="1">
    <location>
        <begin position="8"/>
        <end position="96"/>
    </location>
</feature>